<evidence type="ECO:0000313" key="1">
    <source>
        <dbReference type="EMBL" id="VDI12807.1"/>
    </source>
</evidence>
<proteinExistence type="predicted"/>
<accession>A0A8B6D2S9</accession>
<protein>
    <submittedName>
        <fullName evidence="1">Uncharacterized protein</fullName>
    </submittedName>
</protein>
<sequence length="148" mass="17154">MSQYRHKIGSRVLKFHTVNSQSFLSCIGGQHYLMYTWSFISDYNNMHKKTENKICNFATIDSPTDICSDDNGHIYVSGHGSNNIHRLTEDRKYSNLTEKNETDWKVLDIPLDSQHGIKEPVSLCFTQDFSRLYIVNEWGKSVLVFNVI</sequence>
<reference evidence="1" key="1">
    <citation type="submission" date="2018-11" db="EMBL/GenBank/DDBJ databases">
        <authorList>
            <person name="Alioto T."/>
            <person name="Alioto T."/>
        </authorList>
    </citation>
    <scope>NUCLEOTIDE SEQUENCE</scope>
</reference>
<comment type="caution">
    <text evidence="1">The sequence shown here is derived from an EMBL/GenBank/DDBJ whole genome shotgun (WGS) entry which is preliminary data.</text>
</comment>
<dbReference type="PROSITE" id="PS51257">
    <property type="entry name" value="PROKAR_LIPOPROTEIN"/>
    <property type="match status" value="1"/>
</dbReference>
<dbReference type="AlphaFoldDB" id="A0A8B6D2S9"/>
<dbReference type="EMBL" id="UYJE01002674">
    <property type="protein sequence ID" value="VDI12807.1"/>
    <property type="molecule type" value="Genomic_DNA"/>
</dbReference>
<name>A0A8B6D2S9_MYTGA</name>
<dbReference type="SUPFAM" id="SSF101898">
    <property type="entry name" value="NHL repeat"/>
    <property type="match status" value="1"/>
</dbReference>
<dbReference type="OrthoDB" id="6129516at2759"/>
<dbReference type="Gene3D" id="2.120.10.30">
    <property type="entry name" value="TolB, C-terminal domain"/>
    <property type="match status" value="1"/>
</dbReference>
<organism evidence="1 2">
    <name type="scientific">Mytilus galloprovincialis</name>
    <name type="common">Mediterranean mussel</name>
    <dbReference type="NCBI Taxonomy" id="29158"/>
    <lineage>
        <taxon>Eukaryota</taxon>
        <taxon>Metazoa</taxon>
        <taxon>Spiralia</taxon>
        <taxon>Lophotrochozoa</taxon>
        <taxon>Mollusca</taxon>
        <taxon>Bivalvia</taxon>
        <taxon>Autobranchia</taxon>
        <taxon>Pteriomorphia</taxon>
        <taxon>Mytilida</taxon>
        <taxon>Mytiloidea</taxon>
        <taxon>Mytilidae</taxon>
        <taxon>Mytilinae</taxon>
        <taxon>Mytilus</taxon>
    </lineage>
</organism>
<evidence type="ECO:0000313" key="2">
    <source>
        <dbReference type="Proteomes" id="UP000596742"/>
    </source>
</evidence>
<dbReference type="InterPro" id="IPR011042">
    <property type="entry name" value="6-blade_b-propeller_TolB-like"/>
</dbReference>
<gene>
    <name evidence="1" type="ORF">MGAL_10B035529</name>
</gene>
<keyword evidence="2" id="KW-1185">Reference proteome</keyword>
<dbReference type="Proteomes" id="UP000596742">
    <property type="component" value="Unassembled WGS sequence"/>
</dbReference>